<dbReference type="InterPro" id="IPR025370">
    <property type="entry name" value="SgrR_HTH_N"/>
</dbReference>
<dbReference type="InterPro" id="IPR039424">
    <property type="entry name" value="SBP_5"/>
</dbReference>
<proteinExistence type="predicted"/>
<dbReference type="GO" id="GO:0003677">
    <property type="term" value="F:DNA binding"/>
    <property type="evidence" value="ECO:0007669"/>
    <property type="project" value="UniProtKB-KW"/>
</dbReference>
<dbReference type="OrthoDB" id="5894719at2"/>
<organism evidence="4 5">
    <name type="scientific">Paenibacillus whitsoniae</name>
    <dbReference type="NCBI Taxonomy" id="2496558"/>
    <lineage>
        <taxon>Bacteria</taxon>
        <taxon>Bacillati</taxon>
        <taxon>Bacillota</taxon>
        <taxon>Bacilli</taxon>
        <taxon>Bacillales</taxon>
        <taxon>Paenibacillaceae</taxon>
        <taxon>Paenibacillus</taxon>
    </lineage>
</organism>
<keyword evidence="1" id="KW-0238">DNA-binding</keyword>
<dbReference type="Pfam" id="PF00496">
    <property type="entry name" value="SBP_bac_5"/>
    <property type="match status" value="1"/>
</dbReference>
<evidence type="ECO:0000313" key="4">
    <source>
        <dbReference type="EMBL" id="RTE08989.1"/>
    </source>
</evidence>
<dbReference type="Gene3D" id="3.10.105.10">
    <property type="entry name" value="Dipeptide-binding Protein, Domain 3"/>
    <property type="match status" value="1"/>
</dbReference>
<evidence type="ECO:0000259" key="2">
    <source>
        <dbReference type="Pfam" id="PF00496"/>
    </source>
</evidence>
<dbReference type="AlphaFoldDB" id="A0A3S0IAY6"/>
<evidence type="ECO:0000259" key="3">
    <source>
        <dbReference type="Pfam" id="PF12793"/>
    </source>
</evidence>
<protein>
    <recommendedName>
        <fullName evidence="6">ABC transporter substrate-binding protein</fullName>
    </recommendedName>
</protein>
<dbReference type="SUPFAM" id="SSF53850">
    <property type="entry name" value="Periplasmic binding protein-like II"/>
    <property type="match status" value="1"/>
</dbReference>
<comment type="caution">
    <text evidence="4">The sequence shown here is derived from an EMBL/GenBank/DDBJ whole genome shotgun (WGS) entry which is preliminary data.</text>
</comment>
<dbReference type="PANTHER" id="PTHR30290:SF72">
    <property type="entry name" value="HTH-TYPE TRANSCRIPTIONAL REGULATOR SGRR"/>
    <property type="match status" value="1"/>
</dbReference>
<dbReference type="EMBL" id="RXHU01000041">
    <property type="protein sequence ID" value="RTE08989.1"/>
    <property type="molecule type" value="Genomic_DNA"/>
</dbReference>
<keyword evidence="5" id="KW-1185">Reference proteome</keyword>
<evidence type="ECO:0000256" key="1">
    <source>
        <dbReference type="ARBA" id="ARBA00023125"/>
    </source>
</evidence>
<dbReference type="GO" id="GO:1904680">
    <property type="term" value="F:peptide transmembrane transporter activity"/>
    <property type="evidence" value="ECO:0007669"/>
    <property type="project" value="TreeGrafter"/>
</dbReference>
<accession>A0A3S0IAY6</accession>
<evidence type="ECO:0000313" key="5">
    <source>
        <dbReference type="Proteomes" id="UP000276128"/>
    </source>
</evidence>
<evidence type="ECO:0008006" key="6">
    <source>
        <dbReference type="Google" id="ProtNLM"/>
    </source>
</evidence>
<dbReference type="RefSeq" id="WP_126141964.1">
    <property type="nucleotide sequence ID" value="NZ_RXHU01000041.1"/>
</dbReference>
<dbReference type="InterPro" id="IPR000914">
    <property type="entry name" value="SBP_5_dom"/>
</dbReference>
<reference evidence="4 5" key="1">
    <citation type="submission" date="2018-12" db="EMBL/GenBank/DDBJ databases">
        <title>Bacillus ochoae sp. nov., Paenibacillus whitsoniae sp. nov., Paenibacillus spiritus sp. nov. Isolated from the Mars Exploration Rover during spacecraft assembly.</title>
        <authorList>
            <person name="Seuylemezian A."/>
            <person name="Vaishampayan P."/>
        </authorList>
    </citation>
    <scope>NUCLEOTIDE SEQUENCE [LARGE SCALE GENOMIC DNA]</scope>
    <source>
        <strain evidence="4 5">MER 54</strain>
    </source>
</reference>
<dbReference type="GO" id="GO:0015833">
    <property type="term" value="P:peptide transport"/>
    <property type="evidence" value="ECO:0007669"/>
    <property type="project" value="TreeGrafter"/>
</dbReference>
<name>A0A3S0IAY6_9BACL</name>
<feature type="domain" description="Transcriptional regulator SgrR N-terminal HTH" evidence="3">
    <location>
        <begin position="24"/>
        <end position="103"/>
    </location>
</feature>
<dbReference type="Proteomes" id="UP000276128">
    <property type="component" value="Unassembled WGS sequence"/>
</dbReference>
<sequence>MQLALQYAQLKTSIARAVPSSRPHMDVPVSVEEIAGYLYCSERNVKFLIRKMSEMGWIVWTPGRGRGHRSAIRFLASAEDLLLAEAKLLVEQGNLNSAMGLFQMEGLDGVVMDRFLAWLGSYFGYRGTAECGNSETLRLPMQIRVLTLDPVNVLFSRDLHFIKQAFDTLLYFNPMCGSVEPGLAHAWASNDDATEWTFYLRKRVKFHHGRELTAEDVVFTLGRLRTIGTESSPNRWLMQSVKDIRAVNRLTVRLKLHAPNYLLPHYLSSYQAAIVPADVYSAVSAADSNMLPVGTGPFRITRHDKGGVTLEAFEDYYRECAHLDRIELMYVPDDVSERRWQQLNFQMGKLNHYTRPAPAHWRRKEIMMLGSSTLVFNLRKPGPQQAAHFRQAIQLVLNRCGLIKELGLHHARPAADFLPPATPGLPPDDDQPERARALLQACGYVGEPILIICTKKNIGQVEWIQASCKAIGIPVELKVCTYEQMTNVQLLMEADVVLGGVVADDDEARCLIEMYKIGNMPTRLFATDEQRQVFDDTIAAIEADPDAERRLQRIRAMQALVSDSYAVLFLLHTTQQLVYSPHLQGITFNTIGWFDFKNIWYRTDSLEDDGALPV</sequence>
<feature type="domain" description="Solute-binding protein family 5" evidence="2">
    <location>
        <begin position="179"/>
        <end position="508"/>
    </location>
</feature>
<dbReference type="Gene3D" id="3.40.190.10">
    <property type="entry name" value="Periplasmic binding protein-like II"/>
    <property type="match status" value="1"/>
</dbReference>
<dbReference type="PANTHER" id="PTHR30290">
    <property type="entry name" value="PERIPLASMIC BINDING COMPONENT OF ABC TRANSPORTER"/>
    <property type="match status" value="1"/>
</dbReference>
<dbReference type="Gene3D" id="3.90.76.10">
    <property type="entry name" value="Dipeptide-binding Protein, Domain 1"/>
    <property type="match status" value="1"/>
</dbReference>
<dbReference type="Pfam" id="PF12793">
    <property type="entry name" value="SgrR_N"/>
    <property type="match status" value="1"/>
</dbReference>
<gene>
    <name evidence="4" type="ORF">EJQ19_14570</name>
</gene>